<accession>A0A0E9RC41</accession>
<dbReference type="EMBL" id="GBXM01082522">
    <property type="protein sequence ID" value="JAH26055.1"/>
    <property type="molecule type" value="Transcribed_RNA"/>
</dbReference>
<name>A0A0E9RC41_ANGAN</name>
<evidence type="ECO:0000313" key="1">
    <source>
        <dbReference type="EMBL" id="JAH26055.1"/>
    </source>
</evidence>
<reference evidence="1" key="1">
    <citation type="submission" date="2014-11" db="EMBL/GenBank/DDBJ databases">
        <authorList>
            <person name="Amaro Gonzalez C."/>
        </authorList>
    </citation>
    <scope>NUCLEOTIDE SEQUENCE</scope>
</reference>
<dbReference type="AlphaFoldDB" id="A0A0E9RC41"/>
<proteinExistence type="predicted"/>
<sequence>MNLFLKLETPFTIFRGVALMCSSFHVQKI</sequence>
<protein>
    <submittedName>
        <fullName evidence="1">Uncharacterized protein</fullName>
    </submittedName>
</protein>
<organism evidence="1">
    <name type="scientific">Anguilla anguilla</name>
    <name type="common">European freshwater eel</name>
    <name type="synonym">Muraena anguilla</name>
    <dbReference type="NCBI Taxonomy" id="7936"/>
    <lineage>
        <taxon>Eukaryota</taxon>
        <taxon>Metazoa</taxon>
        <taxon>Chordata</taxon>
        <taxon>Craniata</taxon>
        <taxon>Vertebrata</taxon>
        <taxon>Euteleostomi</taxon>
        <taxon>Actinopterygii</taxon>
        <taxon>Neopterygii</taxon>
        <taxon>Teleostei</taxon>
        <taxon>Anguilliformes</taxon>
        <taxon>Anguillidae</taxon>
        <taxon>Anguilla</taxon>
    </lineage>
</organism>
<reference evidence="1" key="2">
    <citation type="journal article" date="2015" name="Fish Shellfish Immunol.">
        <title>Early steps in the European eel (Anguilla anguilla)-Vibrio vulnificus interaction in the gills: Role of the RtxA13 toxin.</title>
        <authorList>
            <person name="Callol A."/>
            <person name="Pajuelo D."/>
            <person name="Ebbesson L."/>
            <person name="Teles M."/>
            <person name="MacKenzie S."/>
            <person name="Amaro C."/>
        </authorList>
    </citation>
    <scope>NUCLEOTIDE SEQUENCE</scope>
</reference>